<evidence type="ECO:0000313" key="2">
    <source>
        <dbReference type="EMBL" id="OCC15528.1"/>
    </source>
</evidence>
<organism evidence="2 3">
    <name type="scientific">Dissulfuribacter thermophilus</name>
    <dbReference type="NCBI Taxonomy" id="1156395"/>
    <lineage>
        <taxon>Bacteria</taxon>
        <taxon>Pseudomonadati</taxon>
        <taxon>Thermodesulfobacteriota</taxon>
        <taxon>Dissulfuribacteria</taxon>
        <taxon>Dissulfuribacterales</taxon>
        <taxon>Dissulfuribacteraceae</taxon>
        <taxon>Dissulfuribacter</taxon>
    </lineage>
</organism>
<dbReference type="PANTHER" id="PTHR38755:SF1">
    <property type="entry name" value="METHYLENE-TETRAHYDROFOLATE REDUCTASE C-TERMINAL DOMAIN-CONTAINING PROTEIN"/>
    <property type="match status" value="1"/>
</dbReference>
<gene>
    <name evidence="2" type="ORF">DBT_0879</name>
</gene>
<dbReference type="EMBL" id="MAGO01000004">
    <property type="protein sequence ID" value="OCC15528.1"/>
    <property type="molecule type" value="Genomic_DNA"/>
</dbReference>
<feature type="domain" description="Methylene-tetrahydrofolate reductase C-terminal-like" evidence="1">
    <location>
        <begin position="112"/>
        <end position="204"/>
    </location>
</feature>
<accession>A0A1B9F6E6</accession>
<evidence type="ECO:0000259" key="1">
    <source>
        <dbReference type="Pfam" id="PF12225"/>
    </source>
</evidence>
<sequence>MIIASQKPLQEILDMLEGAKKVLVLGCRGCVAVCSAGGDKEVKTLASAIRLGKKRRGEEIEVVEETFVRQCDPEYLEPLKETGKGYDCVLSMACGVGVNFIADRCPGVKVKPALDTSFYGANLSSGEWKEMCAGCGSCVLHLTGGLCPVARCAKSLSNGPCGGSQGGLCEIDPNVNCVWHMIYEKLKGFGEDSSLEEIMPIRDWTTAGHGGPRHRIREDLLP</sequence>
<evidence type="ECO:0000313" key="3">
    <source>
        <dbReference type="Proteomes" id="UP000093080"/>
    </source>
</evidence>
<dbReference type="RefSeq" id="WP_067616741.1">
    <property type="nucleotide sequence ID" value="NZ_MAGO01000004.1"/>
</dbReference>
<protein>
    <submittedName>
        <fullName evidence="2">Methylene-tetrahydrofolate reductase C terminal</fullName>
    </submittedName>
</protein>
<proteinExistence type="predicted"/>
<dbReference type="AlphaFoldDB" id="A0A1B9F6E6"/>
<comment type="caution">
    <text evidence="2">The sequence shown here is derived from an EMBL/GenBank/DDBJ whole genome shotgun (WGS) entry which is preliminary data.</text>
</comment>
<dbReference type="InterPro" id="IPR022026">
    <property type="entry name" value="DUF5981"/>
</dbReference>
<dbReference type="PANTHER" id="PTHR38755">
    <property type="entry name" value="5,10-METHYLENETETRAHYDROFOLATE REDUCTASE"/>
    <property type="match status" value="1"/>
</dbReference>
<dbReference type="PATRIC" id="fig|1156395.6.peg.895"/>
<dbReference type="STRING" id="1156395.DBT_0879"/>
<dbReference type="Proteomes" id="UP000093080">
    <property type="component" value="Unassembled WGS sequence"/>
</dbReference>
<dbReference type="Pfam" id="PF12225">
    <property type="entry name" value="DUF5981"/>
    <property type="match status" value="1"/>
</dbReference>
<keyword evidence="3" id="KW-1185">Reference proteome</keyword>
<name>A0A1B9F6E6_9BACT</name>
<dbReference type="OrthoDB" id="9803687at2"/>
<reference evidence="2 3" key="1">
    <citation type="submission" date="2016-06" db="EMBL/GenBank/DDBJ databases">
        <title>Respiratory ammonification of nitrate coupled to the oxidation of elemental sulfur in deep-sea autotrophic thermophilic bacteria.</title>
        <authorList>
            <person name="Slobodkina G.B."/>
            <person name="Mardanov A.V."/>
            <person name="Ravin N.V."/>
            <person name="Frolova A.A."/>
            <person name="Viryasiv M.B."/>
            <person name="Chernyh N.A."/>
            <person name="Bonch-Osmolovskaya E.A."/>
            <person name="Slobodkin A.I."/>
        </authorList>
    </citation>
    <scope>NUCLEOTIDE SEQUENCE [LARGE SCALE GENOMIC DNA]</scope>
    <source>
        <strain evidence="2 3">S69</strain>
    </source>
</reference>